<feature type="non-terminal residue" evidence="1">
    <location>
        <position position="44"/>
    </location>
</feature>
<keyword evidence="2" id="KW-1185">Reference proteome</keyword>
<gene>
    <name evidence="1" type="ORF">CISIN_1g0475341mg</name>
</gene>
<organism evidence="1 2">
    <name type="scientific">Citrus sinensis</name>
    <name type="common">Sweet orange</name>
    <name type="synonym">Citrus aurantium var. sinensis</name>
    <dbReference type="NCBI Taxonomy" id="2711"/>
    <lineage>
        <taxon>Eukaryota</taxon>
        <taxon>Viridiplantae</taxon>
        <taxon>Streptophyta</taxon>
        <taxon>Embryophyta</taxon>
        <taxon>Tracheophyta</taxon>
        <taxon>Spermatophyta</taxon>
        <taxon>Magnoliopsida</taxon>
        <taxon>eudicotyledons</taxon>
        <taxon>Gunneridae</taxon>
        <taxon>Pentapetalae</taxon>
        <taxon>rosids</taxon>
        <taxon>malvids</taxon>
        <taxon>Sapindales</taxon>
        <taxon>Rutaceae</taxon>
        <taxon>Aurantioideae</taxon>
        <taxon>Citrus</taxon>
    </lineage>
</organism>
<evidence type="ECO:0000313" key="1">
    <source>
        <dbReference type="EMBL" id="KDO58172.1"/>
    </source>
</evidence>
<name>A0A067F401_CITSI</name>
<proteinExistence type="predicted"/>
<accession>A0A067F401</accession>
<dbReference type="Proteomes" id="UP000027120">
    <property type="component" value="Unassembled WGS sequence"/>
</dbReference>
<dbReference type="AlphaFoldDB" id="A0A067F401"/>
<evidence type="ECO:0000313" key="2">
    <source>
        <dbReference type="Proteomes" id="UP000027120"/>
    </source>
</evidence>
<sequence>MKLQSGLNSDFGVITVLGVLRTNQPEFFPQGFSSRVSLGVLVLA</sequence>
<protein>
    <submittedName>
        <fullName evidence="1">Uncharacterized protein</fullName>
    </submittedName>
</protein>
<reference evidence="1 2" key="1">
    <citation type="submission" date="2014-04" db="EMBL/GenBank/DDBJ databases">
        <authorList>
            <consortium name="International Citrus Genome Consortium"/>
            <person name="Gmitter F."/>
            <person name="Chen C."/>
            <person name="Farmerie W."/>
            <person name="Harkins T."/>
            <person name="Desany B."/>
            <person name="Mohiuddin M."/>
            <person name="Kodira C."/>
            <person name="Borodovsky M."/>
            <person name="Lomsadze A."/>
            <person name="Burns P."/>
            <person name="Jenkins J."/>
            <person name="Prochnik S."/>
            <person name="Shu S."/>
            <person name="Chapman J."/>
            <person name="Pitluck S."/>
            <person name="Schmutz J."/>
            <person name="Rokhsar D."/>
        </authorList>
    </citation>
    <scope>NUCLEOTIDE SEQUENCE</scope>
</reference>
<dbReference type="EMBL" id="KK784953">
    <property type="protein sequence ID" value="KDO58172.1"/>
    <property type="molecule type" value="Genomic_DNA"/>
</dbReference>